<feature type="region of interest" description="Disordered" evidence="1">
    <location>
        <begin position="938"/>
        <end position="990"/>
    </location>
</feature>
<feature type="compositionally biased region" description="Basic and acidic residues" evidence="1">
    <location>
        <begin position="520"/>
        <end position="533"/>
    </location>
</feature>
<feature type="region of interest" description="Disordered" evidence="1">
    <location>
        <begin position="491"/>
        <end position="553"/>
    </location>
</feature>
<organism evidence="3 4">
    <name type="scientific">Gonium pectorale</name>
    <name type="common">Green alga</name>
    <dbReference type="NCBI Taxonomy" id="33097"/>
    <lineage>
        <taxon>Eukaryota</taxon>
        <taxon>Viridiplantae</taxon>
        <taxon>Chlorophyta</taxon>
        <taxon>core chlorophytes</taxon>
        <taxon>Chlorophyceae</taxon>
        <taxon>CS clade</taxon>
        <taxon>Chlamydomonadales</taxon>
        <taxon>Volvocaceae</taxon>
        <taxon>Gonium</taxon>
    </lineage>
</organism>
<feature type="transmembrane region" description="Helical" evidence="2">
    <location>
        <begin position="25"/>
        <end position="44"/>
    </location>
</feature>
<protein>
    <submittedName>
        <fullName evidence="3">Uncharacterized protein</fullName>
    </submittedName>
</protein>
<gene>
    <name evidence="3" type="ORF">GPECTOR_46g247</name>
</gene>
<keyword evidence="2" id="KW-1133">Transmembrane helix</keyword>
<evidence type="ECO:0000256" key="2">
    <source>
        <dbReference type="SAM" id="Phobius"/>
    </source>
</evidence>
<sequence>MVVMARSLTKHIVRSHHRSEQPRPLTFPLSCLAALLLTVILVVLSPDNHIGTRLAAGATMMGGFVWGLVLGGIVLTLARLATPDSCSSLVGCGPHTAVLCCLGLAALAALVTNRAALGPPHPPTLWVAGMVSVLGFGLTLIAGQHLDRIGVMWKNVVGALMLSNALGFGFSCAVSVAVLPSLAADEMRGDAAAAIRGIGHAASAWSRVLTASSALLDRVAALECLAEDTRLAPPGGGVGPSRLDRPAGHSVLGDARLEELLGPDVLEPYRRVYGEVAACCAAMSAAVAASYTGSGSEAGRGFRPMGGWAASKAALHEHVRAALAGYWARVRAGAVAAGLKPSASMPALSGIEGQLHHHPHPHHLHHLHHPHQPHHPHQHAQARGGVRGGGKIPIIGLHQSRAMTFLWTVTEGVLDAVADLEAAVSQALRGGQPSCADAAAAAAAPGGSACEPPDRCSSGSGGTAPRRLSGATGEVVLVCVPGGDGLHAAAAMQRGEQAEEQSGETRPGVDSSGIAVRVGPDSEGHPAEVKAHGEAGPAATQEQQQKQRRSTRSGLVPALLSGDDWQWAIPLVKLTLGVPMLQSAPSLIAANGRLLLGVGPGGPAGRSALLASRPFQFGAKYWAATSAVLCLILGLSSRPELRFMRTYSMLYPFIATSVSMTERVESTLSRAALRAFGTVMGGLLGLAVMVHPPLAESGPSVLAIVCAVTFLTGSQFGHRLLYGLTLTLITLQSLALAHVASRGLLATAALLRRHGREAEAEELEAEAAEQERKLPEGGPEAEAGRSDAAGGSNSAATAAAAPSAAADTAALQALVSGPLVAVQTSLMKDTAVWTRGIYATPVIVPAVLRCCLLLSERLGALTLVVADTSPPVEGRLSGWAFGAMVLPLHADMLAMLDVLDRVMDATARLLDPAAAGRATEAVAAAAAAAAAAVSAAGGHARDRASREQPPGGPGGRGSGGKAEAASPLPRATPPAGSGALPLPPGDPATSDLEAAINELDQRRLQMRQSIHDMRRAFHAGIRAVDEQHLPYATHPGDTIRVNAMLYALVKVMDKATAAARTTLEFHRRRRRRVAMGAAGASSGGAQGPGLWSSMFALSRRRA</sequence>
<comment type="caution">
    <text evidence="3">The sequence shown here is derived from an EMBL/GenBank/DDBJ whole genome shotgun (WGS) entry which is preliminary data.</text>
</comment>
<reference evidence="4" key="1">
    <citation type="journal article" date="2016" name="Nat. Commun.">
        <title>The Gonium pectorale genome demonstrates co-option of cell cycle regulation during the evolution of multicellularity.</title>
        <authorList>
            <person name="Hanschen E.R."/>
            <person name="Marriage T.N."/>
            <person name="Ferris P.J."/>
            <person name="Hamaji T."/>
            <person name="Toyoda A."/>
            <person name="Fujiyama A."/>
            <person name="Neme R."/>
            <person name="Noguchi H."/>
            <person name="Minakuchi Y."/>
            <person name="Suzuki M."/>
            <person name="Kawai-Toyooka H."/>
            <person name="Smith D.R."/>
            <person name="Sparks H."/>
            <person name="Anderson J."/>
            <person name="Bakaric R."/>
            <person name="Luria V."/>
            <person name="Karger A."/>
            <person name="Kirschner M.W."/>
            <person name="Durand P.M."/>
            <person name="Michod R.E."/>
            <person name="Nozaki H."/>
            <person name="Olson B.J."/>
        </authorList>
    </citation>
    <scope>NUCLEOTIDE SEQUENCE [LARGE SCALE GENOMIC DNA]</scope>
    <source>
        <strain evidence="4">NIES-2863</strain>
    </source>
</reference>
<evidence type="ECO:0000256" key="1">
    <source>
        <dbReference type="SAM" id="MobiDB-lite"/>
    </source>
</evidence>
<feature type="transmembrane region" description="Helical" evidence="2">
    <location>
        <begin position="155"/>
        <end position="179"/>
    </location>
</feature>
<feature type="region of interest" description="Disordered" evidence="1">
    <location>
        <begin position="444"/>
        <end position="468"/>
    </location>
</feature>
<feature type="compositionally biased region" description="Basic residues" evidence="1">
    <location>
        <begin position="356"/>
        <end position="380"/>
    </location>
</feature>
<accession>A0A150G8M8</accession>
<evidence type="ECO:0000313" key="3">
    <source>
        <dbReference type="EMBL" id="KXZ46178.1"/>
    </source>
</evidence>
<dbReference type="STRING" id="33097.A0A150G8M8"/>
<name>A0A150G8M8_GONPE</name>
<dbReference type="Proteomes" id="UP000075714">
    <property type="component" value="Unassembled WGS sequence"/>
</dbReference>
<feature type="transmembrane region" description="Helical" evidence="2">
    <location>
        <begin position="89"/>
        <end position="111"/>
    </location>
</feature>
<dbReference type="EMBL" id="LSYV01000047">
    <property type="protein sequence ID" value="KXZ46178.1"/>
    <property type="molecule type" value="Genomic_DNA"/>
</dbReference>
<dbReference type="AlphaFoldDB" id="A0A150G8M8"/>
<dbReference type="OrthoDB" id="551411at2759"/>
<feature type="transmembrane region" description="Helical" evidence="2">
    <location>
        <begin position="56"/>
        <end position="77"/>
    </location>
</feature>
<keyword evidence="2" id="KW-0812">Transmembrane</keyword>
<evidence type="ECO:0000313" key="4">
    <source>
        <dbReference type="Proteomes" id="UP000075714"/>
    </source>
</evidence>
<keyword evidence="2" id="KW-0472">Membrane</keyword>
<feature type="region of interest" description="Disordered" evidence="1">
    <location>
        <begin position="355"/>
        <end position="385"/>
    </location>
</feature>
<feature type="region of interest" description="Disordered" evidence="1">
    <location>
        <begin position="761"/>
        <end position="793"/>
    </location>
</feature>
<keyword evidence="4" id="KW-1185">Reference proteome</keyword>
<feature type="transmembrane region" description="Helical" evidence="2">
    <location>
        <begin position="123"/>
        <end position="143"/>
    </location>
</feature>
<proteinExistence type="predicted"/>